<dbReference type="GO" id="GO:0022857">
    <property type="term" value="F:transmembrane transporter activity"/>
    <property type="evidence" value="ECO:0007669"/>
    <property type="project" value="TreeGrafter"/>
</dbReference>
<keyword evidence="3 7" id="KW-0812">Transmembrane</keyword>
<evidence type="ECO:0000256" key="7">
    <source>
        <dbReference type="SAM" id="Phobius"/>
    </source>
</evidence>
<accession>A0A2K9LYX4</accession>
<evidence type="ECO:0000256" key="1">
    <source>
        <dbReference type="ARBA" id="ARBA00004651"/>
    </source>
</evidence>
<feature type="transmembrane region" description="Helical" evidence="7">
    <location>
        <begin position="1433"/>
        <end position="1455"/>
    </location>
</feature>
<dbReference type="Proteomes" id="UP000234790">
    <property type="component" value="Chromosome"/>
</dbReference>
<evidence type="ECO:0000256" key="3">
    <source>
        <dbReference type="ARBA" id="ARBA00022692"/>
    </source>
</evidence>
<evidence type="ECO:0000313" key="9">
    <source>
        <dbReference type="EMBL" id="AUM62964.1"/>
    </source>
</evidence>
<feature type="transmembrane region" description="Helical" evidence="7">
    <location>
        <begin position="1337"/>
        <end position="1366"/>
    </location>
</feature>
<dbReference type="GO" id="GO:0005886">
    <property type="term" value="C:plasma membrane"/>
    <property type="evidence" value="ECO:0007669"/>
    <property type="project" value="UniProtKB-SubCell"/>
</dbReference>
<feature type="domain" description="ABC3 transporter permease C-terminal" evidence="8">
    <location>
        <begin position="1343"/>
        <end position="1463"/>
    </location>
</feature>
<proteinExistence type="inferred from homology"/>
<dbReference type="InterPro" id="IPR050250">
    <property type="entry name" value="Macrolide_Exporter_MacB"/>
</dbReference>
<keyword evidence="10" id="KW-1185">Reference proteome</keyword>
<feature type="transmembrane region" description="Helical" evidence="7">
    <location>
        <begin position="1397"/>
        <end position="1421"/>
    </location>
</feature>
<comment type="subcellular location">
    <subcellularLocation>
        <location evidence="1">Cell membrane</location>
        <topology evidence="1">Multi-pass membrane protein</topology>
    </subcellularLocation>
</comment>
<dbReference type="Pfam" id="PF02687">
    <property type="entry name" value="FtsX"/>
    <property type="match status" value="2"/>
</dbReference>
<dbReference type="PANTHER" id="PTHR30572:SF4">
    <property type="entry name" value="ABC TRANSPORTER PERMEASE YTRF"/>
    <property type="match status" value="1"/>
</dbReference>
<evidence type="ECO:0000256" key="5">
    <source>
        <dbReference type="ARBA" id="ARBA00023136"/>
    </source>
</evidence>
<feature type="transmembrane region" description="Helical" evidence="7">
    <location>
        <begin position="434"/>
        <end position="460"/>
    </location>
</feature>
<keyword evidence="2" id="KW-1003">Cell membrane</keyword>
<dbReference type="KEGG" id="smoo:SMONO_v1c07150"/>
<dbReference type="EMBL" id="CP025543">
    <property type="protein sequence ID" value="AUM62964.1"/>
    <property type="molecule type" value="Genomic_DNA"/>
</dbReference>
<reference evidence="9 10" key="1">
    <citation type="submission" date="2017-12" db="EMBL/GenBank/DDBJ databases">
        <title>Complete genome sequence of Spiroplasma monobiae MQ-1 (ATCC 33825).</title>
        <authorList>
            <person name="Tsai Y.-M."/>
            <person name="Lo W.-S."/>
            <person name="Wu P.-S."/>
            <person name="Cho S.-T."/>
            <person name="Kuo C.-H."/>
        </authorList>
    </citation>
    <scope>NUCLEOTIDE SEQUENCE [LARGE SCALE GENOMIC DNA]</scope>
    <source>
        <strain evidence="9 10">MQ-1</strain>
    </source>
</reference>
<keyword evidence="4 7" id="KW-1133">Transmembrane helix</keyword>
<evidence type="ECO:0000259" key="8">
    <source>
        <dbReference type="Pfam" id="PF02687"/>
    </source>
</evidence>
<organism evidence="9 10">
    <name type="scientific">Spiroplasma monobiae MQ-1</name>
    <dbReference type="NCBI Taxonomy" id="1336748"/>
    <lineage>
        <taxon>Bacteria</taxon>
        <taxon>Bacillati</taxon>
        <taxon>Mycoplasmatota</taxon>
        <taxon>Mollicutes</taxon>
        <taxon>Entomoplasmatales</taxon>
        <taxon>Spiroplasmataceae</taxon>
        <taxon>Spiroplasma</taxon>
    </lineage>
</organism>
<dbReference type="OrthoDB" id="393409at2"/>
<keyword evidence="5 7" id="KW-0472">Membrane</keyword>
<protein>
    <submittedName>
        <fullName evidence="9">ABC transporter permease</fullName>
    </submittedName>
</protein>
<gene>
    <name evidence="9" type="ORF">SMONO_v1c07150</name>
</gene>
<dbReference type="RefSeq" id="WP_101781009.1">
    <property type="nucleotide sequence ID" value="NZ_CP025543.1"/>
</dbReference>
<dbReference type="InterPro" id="IPR003838">
    <property type="entry name" value="ABC3_permease_C"/>
</dbReference>
<feature type="transmembrane region" description="Helical" evidence="7">
    <location>
        <begin position="480"/>
        <end position="509"/>
    </location>
</feature>
<sequence>MKGIRLLLKNAFRSAGKNKSQIIGLSLLVMLVSLVISVLSATTTRVAGAYEKLNVQSNLRDYVVDVNLNNEIKKGKNTEGEESESSQISWDILDKYMVKETIGEEKILLQQYIMTQMSLEHNFDVSFTETRLISGLSGNNGAIKVKAISKMHPNTRDNGVDKLTVSTGRMYRSGEHKEVVIGESYAKENNVKVGDIIRINEDKYGTDLLVKNTKGNSTEINRLNENIRNNSAQDVLAMGEYSNMVWFEVVGIGTSADFTTPLMDQTTVMPNVKTEALVYVDPSWMGYSSASYNFTNKEDNTDVQTRSLSTYAVQKAKIVVASETDREAYFSIKSSDGKSVEQINKLDDQYKQYINVKTDVKYVYDTNDPNYKFSSRTTTFNSIMAGYNAMATGLIVVIIAIAGFTTILTTKKQVELQSRQIGCLKSLGYKKREVVNNFIAIPLIVSVAGALVGYVLAIFIETFVVSVFSNYFNIAFFGFQFNVVSFLSSILGLWLALTLLAFGIGYWTIRLSALTLLKGGDDKVINKFAMKIKSLSSKRRFNPRLRVALLTTSLGKLAGVSATMLLSATLLTTTVVAPKVMSDNMKATFNGMKYENMVEYTQPIANNPFSFYKTYNPNFEGEGWGEYDVNQTIQIRNAARSGGNGVTVPGGWTSGRTAYPVKDTATKNMQASEAINWDQVISELLNGYISPYYYSYDIADKDNFFWAEFSYLDWKNMSTKLLTNLDQASSATIGGSTALGQLQGQWPDYTQLTSADLPALINSNPGDNNLRAYTNTMLRIYNKYINGIKLTFNNNSISNGQINAKGARGNLNKVFTNAPNKKGVNNYWNSSDNNGTAIMDIDVNDTSFEWKDGDKTINPGEITAKDIQGYSSPQLKTLNTALTLWFGAVLDGRMGMAILQTTYTRASYFVQEKMKNALENNENYNITFNLIPYDNKIDELGTVLNTNFTARNGKTESAKIYGIDRNSSLVDLEDYNGNNIKEELFLDRQYGNKIPLIINQSMQKKLGKTTGDTISLDVLQDLMYSDGKEIKYADANKEQLIEYGHGTGNDSVDFTEMRTQSTYGYYSQSNLYSDNPQFPLTWGMDSANIGGANITASHANKATDPIDIYSKYKNGDITIDTNNLDIEFKIVGVQNGYGQSQGWISNQNANEILGYDETQKYNFENWFAREYPAGNPIYKMEGFAGESDEVIQGVNLEQFIEQVILGQRTYEDFVSNVERSKENSSWRNMYKLYNNLFPVFNYKYSNDPVMQDIESGMSVSQRFADFSSVGLNGNYRMIEDPTGEACQENSFATKDDEGQSCMIIDPNNFNEGYGIGSLSTMLPKEQTRQILGQVTDLVNMVMIMFITIAVIVSATIILLTTSLIIYENKQFIATMKTLGYSNPYVVKQILGMYIMPILIMYVAGFLLGWFTFVFIAEYMALNTAWVLPVQFTIWLPFTVFGVIAAIYGVTFGIGWSNIQKINPLEALKDK</sequence>
<comment type="similarity">
    <text evidence="6">Belongs to the ABC-4 integral membrane protein family.</text>
</comment>
<dbReference type="PANTHER" id="PTHR30572">
    <property type="entry name" value="MEMBRANE COMPONENT OF TRANSPORTER-RELATED"/>
    <property type="match status" value="1"/>
</dbReference>
<feature type="transmembrane region" description="Helical" evidence="7">
    <location>
        <begin position="385"/>
        <end position="409"/>
    </location>
</feature>
<feature type="domain" description="ABC3 transporter permease C-terminal" evidence="8">
    <location>
        <begin position="394"/>
        <end position="502"/>
    </location>
</feature>
<evidence type="ECO:0000256" key="6">
    <source>
        <dbReference type="ARBA" id="ARBA00038076"/>
    </source>
</evidence>
<evidence type="ECO:0000256" key="4">
    <source>
        <dbReference type="ARBA" id="ARBA00022989"/>
    </source>
</evidence>
<evidence type="ECO:0000313" key="10">
    <source>
        <dbReference type="Proteomes" id="UP000234790"/>
    </source>
</evidence>
<evidence type="ECO:0000256" key="2">
    <source>
        <dbReference type="ARBA" id="ARBA00022475"/>
    </source>
</evidence>
<name>A0A2K9LYX4_SPISQ</name>